<gene>
    <name evidence="2" type="ORF">PLEPLA_LOCUS38550</name>
</gene>
<sequence>MAPQTFRKQFEKHLTHFQSQSHVITMTTSRPLFSRTDESHRAPGHQDPQPDHRATGHRARPEGHRAPGHQDPQPDQRATGHRTTKTRSPTRGPPGTGPLTTTEPGCNHQWTHL</sequence>
<name>A0A9N7VH58_PLEPL</name>
<evidence type="ECO:0000313" key="2">
    <source>
        <dbReference type="EMBL" id="CAB1450858.1"/>
    </source>
</evidence>
<dbReference type="Proteomes" id="UP001153269">
    <property type="component" value="Unassembled WGS sequence"/>
</dbReference>
<feature type="compositionally biased region" description="Basic and acidic residues" evidence="1">
    <location>
        <begin position="48"/>
        <end position="65"/>
    </location>
</feature>
<evidence type="ECO:0000313" key="3">
    <source>
        <dbReference type="Proteomes" id="UP001153269"/>
    </source>
</evidence>
<accession>A0A9N7VH58</accession>
<feature type="compositionally biased region" description="Polar residues" evidence="1">
    <location>
        <begin position="18"/>
        <end position="31"/>
    </location>
</feature>
<feature type="region of interest" description="Disordered" evidence="1">
    <location>
        <begin position="18"/>
        <end position="113"/>
    </location>
</feature>
<reference evidence="2" key="1">
    <citation type="submission" date="2020-03" db="EMBL/GenBank/DDBJ databases">
        <authorList>
            <person name="Weist P."/>
        </authorList>
    </citation>
    <scope>NUCLEOTIDE SEQUENCE</scope>
</reference>
<keyword evidence="3" id="KW-1185">Reference proteome</keyword>
<proteinExistence type="predicted"/>
<dbReference type="AlphaFoldDB" id="A0A9N7VH58"/>
<dbReference type="EMBL" id="CADEAL010004069">
    <property type="protein sequence ID" value="CAB1450858.1"/>
    <property type="molecule type" value="Genomic_DNA"/>
</dbReference>
<comment type="caution">
    <text evidence="2">The sequence shown here is derived from an EMBL/GenBank/DDBJ whole genome shotgun (WGS) entry which is preliminary data.</text>
</comment>
<protein>
    <submittedName>
        <fullName evidence="2">Uncharacterized protein</fullName>
    </submittedName>
</protein>
<organism evidence="2 3">
    <name type="scientific">Pleuronectes platessa</name>
    <name type="common">European plaice</name>
    <dbReference type="NCBI Taxonomy" id="8262"/>
    <lineage>
        <taxon>Eukaryota</taxon>
        <taxon>Metazoa</taxon>
        <taxon>Chordata</taxon>
        <taxon>Craniata</taxon>
        <taxon>Vertebrata</taxon>
        <taxon>Euteleostomi</taxon>
        <taxon>Actinopterygii</taxon>
        <taxon>Neopterygii</taxon>
        <taxon>Teleostei</taxon>
        <taxon>Neoteleostei</taxon>
        <taxon>Acanthomorphata</taxon>
        <taxon>Carangaria</taxon>
        <taxon>Pleuronectiformes</taxon>
        <taxon>Pleuronectoidei</taxon>
        <taxon>Pleuronectidae</taxon>
        <taxon>Pleuronectes</taxon>
    </lineage>
</organism>
<evidence type="ECO:0000256" key="1">
    <source>
        <dbReference type="SAM" id="MobiDB-lite"/>
    </source>
</evidence>